<feature type="transmembrane region" description="Helical" evidence="1">
    <location>
        <begin position="91"/>
        <end position="112"/>
    </location>
</feature>
<dbReference type="GO" id="GO:0022857">
    <property type="term" value="F:transmembrane transporter activity"/>
    <property type="evidence" value="ECO:0007669"/>
    <property type="project" value="InterPro"/>
</dbReference>
<feature type="transmembrane region" description="Helical" evidence="1">
    <location>
        <begin position="185"/>
        <end position="205"/>
    </location>
</feature>
<feature type="transmembrane region" description="Helical" evidence="1">
    <location>
        <begin position="119"/>
        <end position="140"/>
    </location>
</feature>
<organism evidence="3">
    <name type="scientific">candidate division WOR-3 bacterium</name>
    <dbReference type="NCBI Taxonomy" id="2052148"/>
    <lineage>
        <taxon>Bacteria</taxon>
        <taxon>Bacteria division WOR-3</taxon>
    </lineage>
</organism>
<dbReference type="Gene3D" id="1.20.1250.20">
    <property type="entry name" value="MFS general substrate transporter like domains"/>
    <property type="match status" value="2"/>
</dbReference>
<dbReference type="EMBL" id="DSLG01000002">
    <property type="protein sequence ID" value="HEA86689.1"/>
    <property type="molecule type" value="Genomic_DNA"/>
</dbReference>
<dbReference type="PANTHER" id="PTHR23526:SF2">
    <property type="entry name" value="MAJOR FACILITATOR SUPERFAMILY (MFS) PROFILE DOMAIN-CONTAINING PROTEIN"/>
    <property type="match status" value="1"/>
</dbReference>
<gene>
    <name evidence="3" type="ORF">ENP62_02625</name>
    <name evidence="2" type="ORF">ENP94_01600</name>
</gene>
<evidence type="ECO:0000313" key="3">
    <source>
        <dbReference type="EMBL" id="HEE18430.1"/>
    </source>
</evidence>
<accession>A0A7C2AMF2</accession>
<feature type="transmembrane region" description="Helical" evidence="1">
    <location>
        <begin position="146"/>
        <end position="164"/>
    </location>
</feature>
<keyword evidence="1" id="KW-1133">Transmembrane helix</keyword>
<keyword evidence="1" id="KW-0472">Membrane</keyword>
<dbReference type="InterPro" id="IPR036259">
    <property type="entry name" value="MFS_trans_sf"/>
</dbReference>
<feature type="transmembrane region" description="Helical" evidence="1">
    <location>
        <begin position="244"/>
        <end position="263"/>
    </location>
</feature>
<feature type="transmembrane region" description="Helical" evidence="1">
    <location>
        <begin position="300"/>
        <end position="319"/>
    </location>
</feature>
<feature type="transmembrane region" description="Helical" evidence="1">
    <location>
        <begin position="269"/>
        <end position="288"/>
    </location>
</feature>
<keyword evidence="1" id="KW-0812">Transmembrane</keyword>
<sequence length="360" mass="39441">MNTPYLIQLLANAGLTAAVVFLPFWATSLGFTHSNIGLLVATYQGSMFFSSLLFGRWADLIDRKKFVITGLGLSSIVMALHSLAVSPGMLFLIRALIGISAGIFPAALLAYFYSDNCNLGRFSGFGSLGWAAGALIVGLITDWHLFLIAALMLLLTAVLAHLRLKPQPVTLHQSFFNLKVFSRNWLIYLTFLLRHLGAFSIWTIFPLYLADLGANRFWVGVIYALNPLAQFLFMNILEPVRDTILIRTGLLLSVVVFVAFGLAQHFSQVIPIQLALALSWSCLYLGTLKQLLRQNEEKSTVSGMLQSVLSLAAVCGALLEGVTGKFGYQTIMFAAAGVALLGTLLYFFMPKMNPTNGKEK</sequence>
<comment type="caution">
    <text evidence="3">The sequence shown here is derived from an EMBL/GenBank/DDBJ whole genome shotgun (WGS) entry which is preliminary data.</text>
</comment>
<dbReference type="InterPro" id="IPR052528">
    <property type="entry name" value="Sugar_transport-like"/>
</dbReference>
<evidence type="ECO:0000256" key="1">
    <source>
        <dbReference type="SAM" id="Phobius"/>
    </source>
</evidence>
<dbReference type="AlphaFoldDB" id="A0A7C2AMF2"/>
<dbReference type="Pfam" id="PF07690">
    <property type="entry name" value="MFS_1"/>
    <property type="match status" value="1"/>
</dbReference>
<feature type="transmembrane region" description="Helical" evidence="1">
    <location>
        <begin position="331"/>
        <end position="349"/>
    </location>
</feature>
<protein>
    <submittedName>
        <fullName evidence="3">MFS transporter</fullName>
    </submittedName>
</protein>
<dbReference type="SUPFAM" id="SSF103473">
    <property type="entry name" value="MFS general substrate transporter"/>
    <property type="match status" value="1"/>
</dbReference>
<dbReference type="EMBL" id="DSKA01000194">
    <property type="protein sequence ID" value="HEE18430.1"/>
    <property type="molecule type" value="Genomic_DNA"/>
</dbReference>
<reference evidence="3" key="1">
    <citation type="journal article" date="2020" name="mSystems">
        <title>Genome- and Community-Level Interaction Insights into Carbon Utilization and Element Cycling Functions of Hydrothermarchaeota in Hydrothermal Sediment.</title>
        <authorList>
            <person name="Zhou Z."/>
            <person name="Liu Y."/>
            <person name="Xu W."/>
            <person name="Pan J."/>
            <person name="Luo Z.H."/>
            <person name="Li M."/>
        </authorList>
    </citation>
    <scope>NUCLEOTIDE SEQUENCE [LARGE SCALE GENOMIC DNA]</scope>
    <source>
        <strain evidence="3">SpSt-236</strain>
        <strain evidence="2">SpSt-265</strain>
    </source>
</reference>
<evidence type="ECO:0000313" key="2">
    <source>
        <dbReference type="EMBL" id="HEA86689.1"/>
    </source>
</evidence>
<feature type="transmembrane region" description="Helical" evidence="1">
    <location>
        <begin position="36"/>
        <end position="54"/>
    </location>
</feature>
<dbReference type="PANTHER" id="PTHR23526">
    <property type="entry name" value="INTEGRAL MEMBRANE TRANSPORT PROTEIN-RELATED"/>
    <property type="match status" value="1"/>
</dbReference>
<dbReference type="InterPro" id="IPR011701">
    <property type="entry name" value="MFS"/>
</dbReference>
<feature type="transmembrane region" description="Helical" evidence="1">
    <location>
        <begin position="66"/>
        <end position="85"/>
    </location>
</feature>
<feature type="transmembrane region" description="Helical" evidence="1">
    <location>
        <begin position="217"/>
        <end position="237"/>
    </location>
</feature>
<name>A0A7C2AMF2_UNCW3</name>
<feature type="transmembrane region" description="Helical" evidence="1">
    <location>
        <begin position="5"/>
        <end position="24"/>
    </location>
</feature>
<proteinExistence type="predicted"/>